<evidence type="ECO:0000256" key="1">
    <source>
        <dbReference type="SAM" id="Coils"/>
    </source>
</evidence>
<gene>
    <name evidence="2" type="ORF">M9Y10_014870</name>
</gene>
<evidence type="ECO:0008006" key="4">
    <source>
        <dbReference type="Google" id="ProtNLM"/>
    </source>
</evidence>
<sequence length="589" mass="68365">MIDSSQGLTYATKIGNIENAVIQHQSYIDNILQMLQSFLTNSINNQSNESLISKLEELNRNFKNKQINFSLNTVKDDDFFDIFEKNSLIINDHHNQIRNINSELQAVKYLLNNMKKDSASDNDFDVYQKKILEIENQRTKDQITPILTSIESIKREIKEIKESSNISNIEKVSDDLNQKITSLREEASPLLNEETRKFPSKLKEFKRELKQLKKIQEGIEKANSDLFERQERIFKKLRKLSDEKISPLEPKFDGIGLKGKIDEIPEQLNLLDLQDKISSLATNNDSIELKTIKDKICQLETENNRQNQSISQLLNTSINIDNSVYDNLESRVQLIEKRLLNFDQIELRNEFNEIKKQFLNIKTNKVAKDKMGTVKERSIGLTNDNKIELRLNKIENDIQKLNTLQNNSEIKALKNEISLIKSKKSQEALDTNAKIDTINSEFTQKFNELIEKIQSFEKSMLFQIKENQKINNANAQVKKLENPQKEATVWPMVQVHSSKHEVNPVIALLKEKIHDLVSEMNQAPDRSYDARMTKLKIPIKDAQENLKKLQNTLNSLIRQDSYETVKLTPQIIWDSINKLTERVIVLEEA</sequence>
<evidence type="ECO:0000313" key="2">
    <source>
        <dbReference type="EMBL" id="KAK8896943.1"/>
    </source>
</evidence>
<name>A0ABR2L1H2_9EUKA</name>
<organism evidence="2 3">
    <name type="scientific">Tritrichomonas musculus</name>
    <dbReference type="NCBI Taxonomy" id="1915356"/>
    <lineage>
        <taxon>Eukaryota</taxon>
        <taxon>Metamonada</taxon>
        <taxon>Parabasalia</taxon>
        <taxon>Tritrichomonadida</taxon>
        <taxon>Tritrichomonadidae</taxon>
        <taxon>Tritrichomonas</taxon>
    </lineage>
</organism>
<keyword evidence="3" id="KW-1185">Reference proteome</keyword>
<keyword evidence="1" id="KW-0175">Coiled coil</keyword>
<protein>
    <recommendedName>
        <fullName evidence="4">Viral A-type inclusion protein</fullName>
    </recommendedName>
</protein>
<dbReference type="EMBL" id="JAPFFF010000002">
    <property type="protein sequence ID" value="KAK8896943.1"/>
    <property type="molecule type" value="Genomic_DNA"/>
</dbReference>
<evidence type="ECO:0000313" key="3">
    <source>
        <dbReference type="Proteomes" id="UP001470230"/>
    </source>
</evidence>
<feature type="coiled-coil region" evidence="1">
    <location>
        <begin position="166"/>
        <end position="222"/>
    </location>
</feature>
<comment type="caution">
    <text evidence="2">The sequence shown here is derived from an EMBL/GenBank/DDBJ whole genome shotgun (WGS) entry which is preliminary data.</text>
</comment>
<accession>A0ABR2L1H2</accession>
<dbReference type="Proteomes" id="UP001470230">
    <property type="component" value="Unassembled WGS sequence"/>
</dbReference>
<reference evidence="2 3" key="1">
    <citation type="submission" date="2024-04" db="EMBL/GenBank/DDBJ databases">
        <title>Tritrichomonas musculus Genome.</title>
        <authorList>
            <person name="Alves-Ferreira E."/>
            <person name="Grigg M."/>
            <person name="Lorenzi H."/>
            <person name="Galac M."/>
        </authorList>
    </citation>
    <scope>NUCLEOTIDE SEQUENCE [LARGE SCALE GENOMIC DNA]</scope>
    <source>
        <strain evidence="2 3">EAF2021</strain>
    </source>
</reference>
<feature type="coiled-coil region" evidence="1">
    <location>
        <begin position="532"/>
        <end position="559"/>
    </location>
</feature>
<feature type="coiled-coil region" evidence="1">
    <location>
        <begin position="384"/>
        <end position="411"/>
    </location>
</feature>
<proteinExistence type="predicted"/>